<dbReference type="SMART" id="SM00472">
    <property type="entry name" value="MIR"/>
    <property type="match status" value="3"/>
</dbReference>
<evidence type="ECO:0000256" key="12">
    <source>
        <dbReference type="ARBA" id="ARBA00045085"/>
    </source>
</evidence>
<keyword evidence="7 15" id="KW-0812">Transmembrane</keyword>
<keyword evidence="11 15" id="KW-0472">Membrane</keyword>
<dbReference type="GO" id="GO:0005789">
    <property type="term" value="C:endoplasmic reticulum membrane"/>
    <property type="evidence" value="ECO:0007669"/>
    <property type="project" value="UniProtKB-SubCell"/>
</dbReference>
<dbReference type="InterPro" id="IPR036300">
    <property type="entry name" value="MIR_dom_sf"/>
</dbReference>
<dbReference type="Gene3D" id="2.80.10.50">
    <property type="match status" value="1"/>
</dbReference>
<reference evidence="18" key="1">
    <citation type="journal article" date="2017" name="bioRxiv">
        <title>Comparative analysis of the genomes of Stylophora pistillata and Acropora digitifera provides evidence for extensive differences between species of corals.</title>
        <authorList>
            <person name="Voolstra C.R."/>
            <person name="Li Y."/>
            <person name="Liew Y.J."/>
            <person name="Baumgarten S."/>
            <person name="Zoccola D."/>
            <person name="Flot J.-F."/>
            <person name="Tambutte S."/>
            <person name="Allemand D."/>
            <person name="Aranda M."/>
        </authorList>
    </citation>
    <scope>NUCLEOTIDE SEQUENCE [LARGE SCALE GENOMIC DNA]</scope>
</reference>
<dbReference type="SUPFAM" id="SSF82109">
    <property type="entry name" value="MIR domain"/>
    <property type="match status" value="1"/>
</dbReference>
<dbReference type="InterPro" id="IPR003342">
    <property type="entry name" value="ArnT-like_N"/>
</dbReference>
<comment type="similarity">
    <text evidence="3">Belongs to the glycosyltransferase 39 family.</text>
</comment>
<dbReference type="Pfam" id="PF16192">
    <property type="entry name" value="PMT_4TMC"/>
    <property type="match status" value="1"/>
</dbReference>
<keyword evidence="5" id="KW-0328">Glycosyltransferase</keyword>
<accession>A0A2B4RZX3</accession>
<comment type="pathway">
    <text evidence="2">Protein modification; protein glycosylation.</text>
</comment>
<dbReference type="AlphaFoldDB" id="A0A2B4RZX3"/>
<name>A0A2B4RZX3_STYPI</name>
<dbReference type="Proteomes" id="UP000225706">
    <property type="component" value="Unassembled WGS sequence"/>
</dbReference>
<dbReference type="EMBL" id="LSMT01000232">
    <property type="protein sequence ID" value="PFX22706.1"/>
    <property type="molecule type" value="Genomic_DNA"/>
</dbReference>
<evidence type="ECO:0000256" key="6">
    <source>
        <dbReference type="ARBA" id="ARBA00022679"/>
    </source>
</evidence>
<feature type="domain" description="MIR" evidence="16">
    <location>
        <begin position="480"/>
        <end position="536"/>
    </location>
</feature>
<feature type="transmembrane region" description="Helical" evidence="15">
    <location>
        <begin position="664"/>
        <end position="683"/>
    </location>
</feature>
<evidence type="ECO:0000256" key="3">
    <source>
        <dbReference type="ARBA" id="ARBA00007222"/>
    </source>
</evidence>
<dbReference type="STRING" id="50429.A0A2B4RZX3"/>
<proteinExistence type="inferred from homology"/>
<feature type="domain" description="MIR" evidence="16">
    <location>
        <begin position="346"/>
        <end position="407"/>
    </location>
</feature>
<keyword evidence="6 17" id="KW-0808">Transferase</keyword>
<feature type="compositionally biased region" description="Polar residues" evidence="14">
    <location>
        <begin position="1"/>
        <end position="10"/>
    </location>
</feature>
<dbReference type="Pfam" id="PF02815">
    <property type="entry name" value="MIR"/>
    <property type="match status" value="1"/>
</dbReference>
<dbReference type="EC" id="2.4.1.109" evidence="4"/>
<keyword evidence="8" id="KW-0677">Repeat</keyword>
<keyword evidence="9" id="KW-0256">Endoplasmic reticulum</keyword>
<feature type="transmembrane region" description="Helical" evidence="15">
    <location>
        <begin position="290"/>
        <end position="313"/>
    </location>
</feature>
<evidence type="ECO:0000256" key="1">
    <source>
        <dbReference type="ARBA" id="ARBA00004477"/>
    </source>
</evidence>
<comment type="subcellular location">
    <subcellularLocation>
        <location evidence="1">Endoplasmic reticulum membrane</location>
        <topology evidence="1">Multi-pass membrane protein</topology>
    </subcellularLocation>
</comment>
<feature type="transmembrane region" description="Helical" evidence="15">
    <location>
        <begin position="203"/>
        <end position="224"/>
    </location>
</feature>
<protein>
    <recommendedName>
        <fullName evidence="4">dolichyl-phosphate-mannose--protein mannosyltransferase</fullName>
        <ecNumber evidence="4">2.4.1.109</ecNumber>
    </recommendedName>
</protein>
<keyword evidence="18" id="KW-1185">Reference proteome</keyword>
<evidence type="ECO:0000256" key="15">
    <source>
        <dbReference type="SAM" id="Phobius"/>
    </source>
</evidence>
<comment type="catalytic activity">
    <reaction evidence="12">
        <text>a di-trans,poly-cis-dolichyl beta-D-mannosyl phosphate + L-threonyl-[protein] = 3-O-(alpha-D-mannosyl)-L-threonyl-[protein] + a di-trans,poly-cis-dolichyl phosphate + H(+)</text>
        <dbReference type="Rhea" id="RHEA:53396"/>
        <dbReference type="Rhea" id="RHEA-COMP:11060"/>
        <dbReference type="Rhea" id="RHEA-COMP:13547"/>
        <dbReference type="Rhea" id="RHEA-COMP:19498"/>
        <dbReference type="Rhea" id="RHEA-COMP:19501"/>
        <dbReference type="ChEBI" id="CHEBI:15378"/>
        <dbReference type="ChEBI" id="CHEBI:30013"/>
        <dbReference type="ChEBI" id="CHEBI:57683"/>
        <dbReference type="ChEBI" id="CHEBI:58211"/>
        <dbReference type="ChEBI" id="CHEBI:137323"/>
        <dbReference type="EC" id="2.4.1.109"/>
    </reaction>
</comment>
<feature type="transmembrane region" description="Helical" evidence="15">
    <location>
        <begin position="722"/>
        <end position="742"/>
    </location>
</feature>
<dbReference type="FunFam" id="2.80.10.50:FF:000012">
    <property type="entry name" value="Protein O-mannosyl-transferase 1"/>
    <property type="match status" value="1"/>
</dbReference>
<keyword evidence="10 15" id="KW-1133">Transmembrane helix</keyword>
<feature type="domain" description="MIR" evidence="16">
    <location>
        <begin position="418"/>
        <end position="475"/>
    </location>
</feature>
<feature type="transmembrane region" description="Helical" evidence="15">
    <location>
        <begin position="151"/>
        <end position="171"/>
    </location>
</feature>
<evidence type="ECO:0000256" key="13">
    <source>
        <dbReference type="ARBA" id="ARBA00045102"/>
    </source>
</evidence>
<dbReference type="PROSITE" id="PS50919">
    <property type="entry name" value="MIR"/>
    <property type="match status" value="3"/>
</dbReference>
<evidence type="ECO:0000259" key="16">
    <source>
        <dbReference type="PROSITE" id="PS50919"/>
    </source>
</evidence>
<evidence type="ECO:0000313" key="17">
    <source>
        <dbReference type="EMBL" id="PFX22706.1"/>
    </source>
</evidence>
<evidence type="ECO:0000256" key="9">
    <source>
        <dbReference type="ARBA" id="ARBA00022824"/>
    </source>
</evidence>
<feature type="transmembrane region" description="Helical" evidence="15">
    <location>
        <begin position="689"/>
        <end position="710"/>
    </location>
</feature>
<dbReference type="GO" id="GO:0004169">
    <property type="term" value="F:dolichyl-phosphate-mannose-protein mannosyltransferase activity"/>
    <property type="evidence" value="ECO:0007669"/>
    <property type="project" value="UniProtKB-EC"/>
</dbReference>
<evidence type="ECO:0000256" key="2">
    <source>
        <dbReference type="ARBA" id="ARBA00004922"/>
    </source>
</evidence>
<feature type="transmembrane region" description="Helical" evidence="15">
    <location>
        <begin position="624"/>
        <end position="644"/>
    </location>
</feature>
<feature type="region of interest" description="Disordered" evidence="14">
    <location>
        <begin position="1"/>
        <end position="56"/>
    </location>
</feature>
<feature type="transmembrane region" description="Helical" evidence="15">
    <location>
        <begin position="236"/>
        <end position="269"/>
    </location>
</feature>
<dbReference type="InterPro" id="IPR032421">
    <property type="entry name" value="PMT_4TMC"/>
</dbReference>
<dbReference type="UniPathway" id="UPA00378"/>
<dbReference type="InterPro" id="IPR016093">
    <property type="entry name" value="MIR_motif"/>
</dbReference>
<sequence length="774" mass="89071">MTSELAQSSDVDTKPSLLDSERNLQTKPSNDLQAQGKGLKYPDEKSAQRGPGEEESSLPFTMNIELNFVWLILVGLSFGTRMWQLTTPKHVIFDEVHFGQFTNFFMKNQFFFDMHPPLGKLMFAFTAYLSGYDGEFSFADIGQDLGEFEYVVWWLRFVSAFLGSLVVPVVYEVITELGFSHWAAALGGFLATFDNMCVVQSRLIMLDSPLLFFSAASLLCYLKFHKEFSRPFTKNWWIWLFLTGISLLGAYSIKYTGVFTFITVGFLTGRDLWKLIGNHSLPTRELHKHLLSRAACLVVLPAILYVLQFYILFTVARKTGPHDDMMSSAFQASLEGGLAKITHGQPDEVAYGSQVTLRNTFGKQCWLHSHTHTYPVKYPDGRGSSAQQQVTCYGFKDVNNWWIVKDPQREALSVDFPPRPVRNGDIIQIVHGVTGRALNSHDVAAPLNPANQEVSCYIDYNISMPAQNLWKVEIINPDSSDVWKTIHSQVRLIHVNTSQAVKISGMELPDWGFHQLEVCTDKSIKQTNTIWNVEEHQQNITYPEGQGPTEVEMKTDHSEKAFKPMPFLSKFWEIQLKMLESTKELSAEHTFGSRPSWWPLMRRGVAFWIARDTNAQIFCIGNPFVWWATTLSLPVYFGLLIFYLLRRRRKVYDLSEDAWERYVFCGEAVVVGYLLHFMTFFPMERTLFIHHYLPALFYKIILLPVMLQHLHDEIFRYKSLRWILYGCCALLIVVVLWGFYFFSPFTYGDVALSSADINRRKWLSTWDMLSHPNT</sequence>
<comment type="caution">
    <text evidence="17">The sequence shown here is derived from an EMBL/GenBank/DDBJ whole genome shotgun (WGS) entry which is preliminary data.</text>
</comment>
<evidence type="ECO:0000256" key="11">
    <source>
        <dbReference type="ARBA" id="ARBA00023136"/>
    </source>
</evidence>
<evidence type="ECO:0000313" key="18">
    <source>
        <dbReference type="Proteomes" id="UP000225706"/>
    </source>
</evidence>
<evidence type="ECO:0000256" key="5">
    <source>
        <dbReference type="ARBA" id="ARBA00022676"/>
    </source>
</evidence>
<dbReference type="OrthoDB" id="292747at2759"/>
<dbReference type="PANTHER" id="PTHR10050">
    <property type="entry name" value="DOLICHYL-PHOSPHATE-MANNOSE--PROTEIN MANNOSYLTRANSFERASE"/>
    <property type="match status" value="1"/>
</dbReference>
<evidence type="ECO:0000256" key="7">
    <source>
        <dbReference type="ARBA" id="ARBA00022692"/>
    </source>
</evidence>
<comment type="catalytic activity">
    <reaction evidence="13">
        <text>a di-trans,poly-cis-dolichyl beta-D-mannosyl phosphate + L-seryl-[protein] = 3-O-(alpha-D-mannosyl)-L-seryl-[protein] + a di-trans,poly-cis-dolichyl phosphate + H(+)</text>
        <dbReference type="Rhea" id="RHEA:17377"/>
        <dbReference type="Rhea" id="RHEA-COMP:9863"/>
        <dbReference type="Rhea" id="RHEA-COMP:13546"/>
        <dbReference type="Rhea" id="RHEA-COMP:19498"/>
        <dbReference type="Rhea" id="RHEA-COMP:19501"/>
        <dbReference type="ChEBI" id="CHEBI:15378"/>
        <dbReference type="ChEBI" id="CHEBI:29999"/>
        <dbReference type="ChEBI" id="CHEBI:57683"/>
        <dbReference type="ChEBI" id="CHEBI:58211"/>
        <dbReference type="ChEBI" id="CHEBI:137321"/>
        <dbReference type="EC" id="2.4.1.109"/>
    </reaction>
</comment>
<dbReference type="Pfam" id="PF02366">
    <property type="entry name" value="PMT"/>
    <property type="match status" value="1"/>
</dbReference>
<evidence type="ECO:0000256" key="14">
    <source>
        <dbReference type="SAM" id="MobiDB-lite"/>
    </source>
</evidence>
<dbReference type="InterPro" id="IPR027005">
    <property type="entry name" value="PMT-like"/>
</dbReference>
<dbReference type="CDD" id="cd23281">
    <property type="entry name" value="beta-trefoil_MIR_POMT1"/>
    <property type="match status" value="1"/>
</dbReference>
<dbReference type="PANTHER" id="PTHR10050:SF51">
    <property type="entry name" value="PROTEIN O-MANNOSYL-TRANSFERASE 1"/>
    <property type="match status" value="1"/>
</dbReference>
<evidence type="ECO:0000256" key="10">
    <source>
        <dbReference type="ARBA" id="ARBA00022989"/>
    </source>
</evidence>
<evidence type="ECO:0000256" key="8">
    <source>
        <dbReference type="ARBA" id="ARBA00022737"/>
    </source>
</evidence>
<evidence type="ECO:0000256" key="4">
    <source>
        <dbReference type="ARBA" id="ARBA00012839"/>
    </source>
</evidence>
<organism evidence="17 18">
    <name type="scientific">Stylophora pistillata</name>
    <name type="common">Smooth cauliflower coral</name>
    <dbReference type="NCBI Taxonomy" id="50429"/>
    <lineage>
        <taxon>Eukaryota</taxon>
        <taxon>Metazoa</taxon>
        <taxon>Cnidaria</taxon>
        <taxon>Anthozoa</taxon>
        <taxon>Hexacorallia</taxon>
        <taxon>Scleractinia</taxon>
        <taxon>Astrocoeniina</taxon>
        <taxon>Pocilloporidae</taxon>
        <taxon>Stylophora</taxon>
    </lineage>
</organism>
<gene>
    <name evidence="17" type="primary">POMT1</name>
    <name evidence="17" type="ORF">AWC38_SpisGene12769</name>
</gene>